<name>A0A811VCZ8_CERCA</name>
<reference evidence="2" key="1">
    <citation type="submission" date="2020-11" db="EMBL/GenBank/DDBJ databases">
        <authorList>
            <person name="Whitehead M."/>
        </authorList>
    </citation>
    <scope>NUCLEOTIDE SEQUENCE</scope>
    <source>
        <strain evidence="2">EGII</strain>
    </source>
</reference>
<organism evidence="2 3">
    <name type="scientific">Ceratitis capitata</name>
    <name type="common">Mediterranean fruit fly</name>
    <name type="synonym">Tephritis capitata</name>
    <dbReference type="NCBI Taxonomy" id="7213"/>
    <lineage>
        <taxon>Eukaryota</taxon>
        <taxon>Metazoa</taxon>
        <taxon>Ecdysozoa</taxon>
        <taxon>Arthropoda</taxon>
        <taxon>Hexapoda</taxon>
        <taxon>Insecta</taxon>
        <taxon>Pterygota</taxon>
        <taxon>Neoptera</taxon>
        <taxon>Endopterygota</taxon>
        <taxon>Diptera</taxon>
        <taxon>Brachycera</taxon>
        <taxon>Muscomorpha</taxon>
        <taxon>Tephritoidea</taxon>
        <taxon>Tephritidae</taxon>
        <taxon>Ceratitis</taxon>
        <taxon>Ceratitis</taxon>
    </lineage>
</organism>
<comment type="caution">
    <text evidence="2">The sequence shown here is derived from an EMBL/GenBank/DDBJ whole genome shotgun (WGS) entry which is preliminary data.</text>
</comment>
<proteinExistence type="predicted"/>
<gene>
    <name evidence="2" type="ORF">CCAP1982_LOCUS20983</name>
</gene>
<evidence type="ECO:0000256" key="1">
    <source>
        <dbReference type="SAM" id="MobiDB-lite"/>
    </source>
</evidence>
<keyword evidence="3" id="KW-1185">Reference proteome</keyword>
<sequence length="97" mass="11197">MEKKNEFLKEAKQYYKKLLFTFEAKGSMETMLHKDFSGVWPGLPAVSYSGLRGERFLITEIFDTVMTPSEYQLNLKPSIAQSRTNTTQQNDPGKRLN</sequence>
<dbReference type="Proteomes" id="UP000606786">
    <property type="component" value="Unassembled WGS sequence"/>
</dbReference>
<evidence type="ECO:0000313" key="3">
    <source>
        <dbReference type="Proteomes" id="UP000606786"/>
    </source>
</evidence>
<accession>A0A811VCZ8</accession>
<feature type="compositionally biased region" description="Polar residues" evidence="1">
    <location>
        <begin position="79"/>
        <end position="91"/>
    </location>
</feature>
<feature type="region of interest" description="Disordered" evidence="1">
    <location>
        <begin position="76"/>
        <end position="97"/>
    </location>
</feature>
<protein>
    <submittedName>
        <fullName evidence="2">(Mediterranean fruit fly) hypothetical protein</fullName>
    </submittedName>
</protein>
<dbReference type="EMBL" id="CAJHJT010000056">
    <property type="protein sequence ID" value="CAD7012884.1"/>
    <property type="molecule type" value="Genomic_DNA"/>
</dbReference>
<dbReference type="AlphaFoldDB" id="A0A811VCZ8"/>
<evidence type="ECO:0000313" key="2">
    <source>
        <dbReference type="EMBL" id="CAD7012884.1"/>
    </source>
</evidence>